<dbReference type="AlphaFoldDB" id="A0AAU2AGT1"/>
<reference evidence="2" key="1">
    <citation type="submission" date="2022-10" db="EMBL/GenBank/DDBJ databases">
        <title>The complete genomes of actinobacterial strains from the NBC collection.</title>
        <authorList>
            <person name="Joergensen T.S."/>
            <person name="Alvarez Arevalo M."/>
            <person name="Sterndorff E.B."/>
            <person name="Faurdal D."/>
            <person name="Vuksanovic O."/>
            <person name="Mourched A.-S."/>
            <person name="Charusanti P."/>
            <person name="Shaw S."/>
            <person name="Blin K."/>
            <person name="Weber T."/>
        </authorList>
    </citation>
    <scope>NUCLEOTIDE SEQUENCE</scope>
    <source>
        <strain evidence="2">NBC_00093</strain>
    </source>
</reference>
<accession>A0AAU2AGT1</accession>
<dbReference type="EMBL" id="CP108222">
    <property type="protein sequence ID" value="WTT22662.1"/>
    <property type="molecule type" value="Genomic_DNA"/>
</dbReference>
<sequence length="60" mass="6035">MPDSLLQPLRNGTAGQPVEALSDGPVGAAEARPDTEQADSPLKNLGSDDAAVCTDGVCVL</sequence>
<evidence type="ECO:0000313" key="2">
    <source>
        <dbReference type="EMBL" id="WTT22662.1"/>
    </source>
</evidence>
<gene>
    <name evidence="2" type="ORF">OHA22_47555</name>
</gene>
<name>A0AAU2AGT1_9ACTN</name>
<evidence type="ECO:0000256" key="1">
    <source>
        <dbReference type="SAM" id="MobiDB-lite"/>
    </source>
</evidence>
<feature type="region of interest" description="Disordered" evidence="1">
    <location>
        <begin position="1"/>
        <end position="47"/>
    </location>
</feature>
<protein>
    <submittedName>
        <fullName evidence="2">Uncharacterized protein</fullName>
    </submittedName>
</protein>
<proteinExistence type="predicted"/>
<organism evidence="2">
    <name type="scientific">Streptomyces sp. NBC_00093</name>
    <dbReference type="NCBI Taxonomy" id="2975649"/>
    <lineage>
        <taxon>Bacteria</taxon>
        <taxon>Bacillati</taxon>
        <taxon>Actinomycetota</taxon>
        <taxon>Actinomycetes</taxon>
        <taxon>Kitasatosporales</taxon>
        <taxon>Streptomycetaceae</taxon>
        <taxon>Streptomyces</taxon>
    </lineage>
</organism>